<dbReference type="SUPFAM" id="SSF57667">
    <property type="entry name" value="beta-beta-alpha zinc fingers"/>
    <property type="match status" value="3"/>
</dbReference>
<dbReference type="InParanoid" id="Q22LT3"/>
<keyword evidence="3" id="KW-0677">Repeat</keyword>
<keyword evidence="4 7" id="KW-0863">Zinc-finger</keyword>
<feature type="domain" description="C2H2-type" evidence="9">
    <location>
        <begin position="41"/>
        <end position="68"/>
    </location>
</feature>
<feature type="compositionally biased region" description="Low complexity" evidence="8">
    <location>
        <begin position="676"/>
        <end position="689"/>
    </location>
</feature>
<dbReference type="eggNOG" id="KOG1721">
    <property type="taxonomic scope" value="Eukaryota"/>
</dbReference>
<dbReference type="Proteomes" id="UP000009168">
    <property type="component" value="Unassembled WGS sequence"/>
</dbReference>
<dbReference type="InterPro" id="IPR036236">
    <property type="entry name" value="Znf_C2H2_sf"/>
</dbReference>
<reference evidence="11" key="1">
    <citation type="journal article" date="2006" name="PLoS Biol.">
        <title>Macronuclear genome sequence of the ciliate Tetrahymena thermophila, a model eukaryote.</title>
        <authorList>
            <person name="Eisen J.A."/>
            <person name="Coyne R.S."/>
            <person name="Wu M."/>
            <person name="Wu D."/>
            <person name="Thiagarajan M."/>
            <person name="Wortman J.R."/>
            <person name="Badger J.H."/>
            <person name="Ren Q."/>
            <person name="Amedeo P."/>
            <person name="Jones K.M."/>
            <person name="Tallon L.J."/>
            <person name="Delcher A.L."/>
            <person name="Salzberg S.L."/>
            <person name="Silva J.C."/>
            <person name="Haas B.J."/>
            <person name="Majoros W.H."/>
            <person name="Farzad M."/>
            <person name="Carlton J.M."/>
            <person name="Smith R.K. Jr."/>
            <person name="Garg J."/>
            <person name="Pearlman R.E."/>
            <person name="Karrer K.M."/>
            <person name="Sun L."/>
            <person name="Manning G."/>
            <person name="Elde N.C."/>
            <person name="Turkewitz A.P."/>
            <person name="Asai D.J."/>
            <person name="Wilkes D.E."/>
            <person name="Wang Y."/>
            <person name="Cai H."/>
            <person name="Collins K."/>
            <person name="Stewart B.A."/>
            <person name="Lee S.R."/>
            <person name="Wilamowska K."/>
            <person name="Weinberg Z."/>
            <person name="Ruzzo W.L."/>
            <person name="Wloga D."/>
            <person name="Gaertig J."/>
            <person name="Frankel J."/>
            <person name="Tsao C.-C."/>
            <person name="Gorovsky M.A."/>
            <person name="Keeling P.J."/>
            <person name="Waller R.F."/>
            <person name="Patron N.J."/>
            <person name="Cherry J.M."/>
            <person name="Stover N.A."/>
            <person name="Krieger C.J."/>
            <person name="del Toro C."/>
            <person name="Ryder H.F."/>
            <person name="Williamson S.C."/>
            <person name="Barbeau R.A."/>
            <person name="Hamilton E.P."/>
            <person name="Orias E."/>
        </authorList>
    </citation>
    <scope>NUCLEOTIDE SEQUENCE [LARGE SCALE GENOMIC DNA]</scope>
    <source>
        <strain evidence="11">SB210</strain>
    </source>
</reference>
<dbReference type="KEGG" id="tet:TTHERM_00698680"/>
<keyword evidence="5" id="KW-0862">Zinc</keyword>
<evidence type="ECO:0000256" key="8">
    <source>
        <dbReference type="SAM" id="MobiDB-lite"/>
    </source>
</evidence>
<evidence type="ECO:0000256" key="4">
    <source>
        <dbReference type="ARBA" id="ARBA00022771"/>
    </source>
</evidence>
<dbReference type="AlphaFoldDB" id="Q22LT3"/>
<dbReference type="EMBL" id="GG662861">
    <property type="protein sequence ID" value="EAR86183.2"/>
    <property type="molecule type" value="Genomic_DNA"/>
</dbReference>
<name>Q22LT3_TETTS</name>
<feature type="domain" description="C2H2-type" evidence="9">
    <location>
        <begin position="70"/>
        <end position="98"/>
    </location>
</feature>
<evidence type="ECO:0000256" key="5">
    <source>
        <dbReference type="ARBA" id="ARBA00022833"/>
    </source>
</evidence>
<dbReference type="HOGENOM" id="CLU_345328_0_0_1"/>
<evidence type="ECO:0000256" key="1">
    <source>
        <dbReference type="ARBA" id="ARBA00004123"/>
    </source>
</evidence>
<dbReference type="SMART" id="SM00355">
    <property type="entry name" value="ZnF_C2H2"/>
    <property type="match status" value="5"/>
</dbReference>
<dbReference type="OrthoDB" id="294241at2759"/>
<feature type="domain" description="C2H2-type" evidence="9">
    <location>
        <begin position="12"/>
        <end position="40"/>
    </location>
</feature>
<dbReference type="STRING" id="312017.Q22LT3"/>
<evidence type="ECO:0000256" key="3">
    <source>
        <dbReference type="ARBA" id="ARBA00022737"/>
    </source>
</evidence>
<dbReference type="PROSITE" id="PS50157">
    <property type="entry name" value="ZINC_FINGER_C2H2_2"/>
    <property type="match status" value="5"/>
</dbReference>
<feature type="region of interest" description="Disordered" evidence="8">
    <location>
        <begin position="183"/>
        <end position="202"/>
    </location>
</feature>
<feature type="compositionally biased region" description="Polar residues" evidence="8">
    <location>
        <begin position="663"/>
        <end position="675"/>
    </location>
</feature>
<sequence length="819" mass="93478">MEDIDSQQNLEFVCEQCKRTFSKKSKLSRHVRESHLNIKNFTCTQCNKTFKRNSHLKRHMISHSAEPKPFKCSQCTMQFACKHHLERHIKTLHAEDFPFQCEICPLRFPKRACLYKHLTFIHNLKKPYKCGECDKDFFKNGQLIRHLKRVHPNSFNAQQQLMEAQDYQIQQRIQANLALKNDKKDGKLSADPTKYSSYMNNQSNPTATISTFNNDNAYYSESFQKNQQNATCYYYSLENQIQNLNSLNGVQQYQQQQQQPQSSATSVISFSSSSYPSSTSPANFYDQSQYFKNMTDKYGYDEIEGDLYDEEDDEDDDDDESEDEIYNMMFKQGELKNNKKIQQDDDENSFYLISAAANAASLRPPLKKEKKIKKESKNAPFGGRKCNSSANRKQSTKNEEIYMLDNNQINNFEEQMLPLQKRKLSEEIFCHLGLIGNSTAQNNFNNLNSYFLAAEDELNNANQQLQLQQQQTIEGCSGLENNFLNYSSAYLPQSFGLTPAGATVAQNAVCSASQENSSNEKQQQQQQICTETLINNGSSSSSNGNNVAVQQQFINNNNLNNIQSNIYYQQKHEQEQQCTAAASSQQFGSNTWPLCQSGSAIQGSTTTQKVCYVPGCSTSSMQPTQKQYQQQQQQSQNSYTQTSQQQLTSQVPVMNTATGVFNKPQQQQSSHSLGIQNNNNFSHQSSSQSEPFSVKNEDNGNNTLLPIIYPVETFFNNAQYSQEEAVYPSQSSQQNEVNFDFLNLMDYNNGNQNHNSSTNYHQMLNSDFLQMNSILMMDYSSKLQNSQYQIPQIVLPLSQNGLHSSQHIGINYASIAKTM</sequence>
<dbReference type="GO" id="GO:0008270">
    <property type="term" value="F:zinc ion binding"/>
    <property type="evidence" value="ECO:0007669"/>
    <property type="project" value="UniProtKB-KW"/>
</dbReference>
<comment type="subcellular location">
    <subcellularLocation>
        <location evidence="1">Nucleus</location>
    </subcellularLocation>
</comment>
<evidence type="ECO:0000256" key="7">
    <source>
        <dbReference type="PROSITE-ProRule" id="PRU00042"/>
    </source>
</evidence>
<organism evidence="10 11">
    <name type="scientific">Tetrahymena thermophila (strain SB210)</name>
    <dbReference type="NCBI Taxonomy" id="312017"/>
    <lineage>
        <taxon>Eukaryota</taxon>
        <taxon>Sar</taxon>
        <taxon>Alveolata</taxon>
        <taxon>Ciliophora</taxon>
        <taxon>Intramacronucleata</taxon>
        <taxon>Oligohymenophorea</taxon>
        <taxon>Hymenostomatida</taxon>
        <taxon>Tetrahymenina</taxon>
        <taxon>Tetrahymenidae</taxon>
        <taxon>Tetrahymena</taxon>
    </lineage>
</organism>
<keyword evidence="6" id="KW-0539">Nucleus</keyword>
<dbReference type="Pfam" id="PF00096">
    <property type="entry name" value="zf-C2H2"/>
    <property type="match status" value="3"/>
</dbReference>
<feature type="domain" description="C2H2-type" evidence="9">
    <location>
        <begin position="99"/>
        <end position="127"/>
    </location>
</feature>
<proteinExistence type="predicted"/>
<dbReference type="GO" id="GO:0000981">
    <property type="term" value="F:DNA-binding transcription factor activity, RNA polymerase II-specific"/>
    <property type="evidence" value="ECO:0007669"/>
    <property type="project" value="TreeGrafter"/>
</dbReference>
<evidence type="ECO:0000259" key="9">
    <source>
        <dbReference type="PROSITE" id="PS50157"/>
    </source>
</evidence>
<dbReference type="GO" id="GO:0005634">
    <property type="term" value="C:nucleus"/>
    <property type="evidence" value="ECO:0007669"/>
    <property type="project" value="UniProtKB-SubCell"/>
</dbReference>
<dbReference type="GeneID" id="7829113"/>
<dbReference type="PANTHER" id="PTHR24394">
    <property type="entry name" value="ZINC FINGER PROTEIN"/>
    <property type="match status" value="1"/>
</dbReference>
<feature type="region of interest" description="Disordered" evidence="8">
    <location>
        <begin position="663"/>
        <end position="698"/>
    </location>
</feature>
<gene>
    <name evidence="10" type="ORF">TTHERM_00698680</name>
</gene>
<dbReference type="FunFam" id="3.30.160.60:FF:000100">
    <property type="entry name" value="Zinc finger 45-like"/>
    <property type="match status" value="1"/>
</dbReference>
<protein>
    <submittedName>
        <fullName evidence="10">C2H2-type zinc-finger protein</fullName>
    </submittedName>
</protein>
<keyword evidence="11" id="KW-1185">Reference proteome</keyword>
<evidence type="ECO:0000313" key="10">
    <source>
        <dbReference type="EMBL" id="EAR86183.2"/>
    </source>
</evidence>
<keyword evidence="2" id="KW-0479">Metal-binding</keyword>
<feature type="domain" description="C2H2-type" evidence="9">
    <location>
        <begin position="128"/>
        <end position="151"/>
    </location>
</feature>
<dbReference type="RefSeq" id="XP_976778.2">
    <property type="nucleotide sequence ID" value="XM_971685.3"/>
</dbReference>
<evidence type="ECO:0000313" key="11">
    <source>
        <dbReference type="Proteomes" id="UP000009168"/>
    </source>
</evidence>
<dbReference type="PANTHER" id="PTHR24394:SF44">
    <property type="entry name" value="ZINC FINGER PROTEIN 271-LIKE"/>
    <property type="match status" value="1"/>
</dbReference>
<dbReference type="Gene3D" id="3.30.160.60">
    <property type="entry name" value="Classic Zinc Finger"/>
    <property type="match status" value="3"/>
</dbReference>
<dbReference type="InterPro" id="IPR013087">
    <property type="entry name" value="Znf_C2H2_type"/>
</dbReference>
<feature type="region of interest" description="Disordered" evidence="8">
    <location>
        <begin position="364"/>
        <end position="397"/>
    </location>
</feature>
<evidence type="ECO:0000256" key="6">
    <source>
        <dbReference type="ARBA" id="ARBA00023242"/>
    </source>
</evidence>
<dbReference type="PROSITE" id="PS00028">
    <property type="entry name" value="ZINC_FINGER_C2H2_1"/>
    <property type="match status" value="5"/>
</dbReference>
<evidence type="ECO:0000256" key="2">
    <source>
        <dbReference type="ARBA" id="ARBA00022723"/>
    </source>
</evidence>
<accession>Q22LT3</accession>